<dbReference type="Proteomes" id="UP000327013">
    <property type="component" value="Unassembled WGS sequence"/>
</dbReference>
<sequence length="56" mass="6169">MAKEPRKMAVALSSWSEIMMVVSLGSLGGCVGMCSGWSARSPEFDVMYGYEMNRDE</sequence>
<accession>A0A5N6L3A3</accession>
<proteinExistence type="predicted"/>
<comment type="caution">
    <text evidence="1">The sequence shown here is derived from an EMBL/GenBank/DDBJ whole genome shotgun (WGS) entry which is preliminary data.</text>
</comment>
<reference evidence="1 2" key="1">
    <citation type="submission" date="2019-06" db="EMBL/GenBank/DDBJ databases">
        <title>A chromosomal-level reference genome of Carpinus fangiana (Coryloideae, Betulaceae).</title>
        <authorList>
            <person name="Yang X."/>
            <person name="Wang Z."/>
            <person name="Zhang L."/>
            <person name="Hao G."/>
            <person name="Liu J."/>
            <person name="Yang Y."/>
        </authorList>
    </citation>
    <scope>NUCLEOTIDE SEQUENCE [LARGE SCALE GENOMIC DNA]</scope>
    <source>
        <strain evidence="1">Cfa_2016G</strain>
        <tissue evidence="1">Leaf</tissue>
    </source>
</reference>
<dbReference type="AlphaFoldDB" id="A0A5N6L3A3"/>
<evidence type="ECO:0000313" key="1">
    <source>
        <dbReference type="EMBL" id="KAB8627252.1"/>
    </source>
</evidence>
<name>A0A5N6L3A3_9ROSI</name>
<dbReference type="PROSITE" id="PS51257">
    <property type="entry name" value="PROKAR_LIPOPROTEIN"/>
    <property type="match status" value="1"/>
</dbReference>
<protein>
    <recommendedName>
        <fullName evidence="3">Lipoprotein</fullName>
    </recommendedName>
</protein>
<evidence type="ECO:0008006" key="3">
    <source>
        <dbReference type="Google" id="ProtNLM"/>
    </source>
</evidence>
<evidence type="ECO:0000313" key="2">
    <source>
        <dbReference type="Proteomes" id="UP000327013"/>
    </source>
</evidence>
<organism evidence="1 2">
    <name type="scientific">Carpinus fangiana</name>
    <dbReference type="NCBI Taxonomy" id="176857"/>
    <lineage>
        <taxon>Eukaryota</taxon>
        <taxon>Viridiplantae</taxon>
        <taxon>Streptophyta</taxon>
        <taxon>Embryophyta</taxon>
        <taxon>Tracheophyta</taxon>
        <taxon>Spermatophyta</taxon>
        <taxon>Magnoliopsida</taxon>
        <taxon>eudicotyledons</taxon>
        <taxon>Gunneridae</taxon>
        <taxon>Pentapetalae</taxon>
        <taxon>rosids</taxon>
        <taxon>fabids</taxon>
        <taxon>Fagales</taxon>
        <taxon>Betulaceae</taxon>
        <taxon>Carpinus</taxon>
    </lineage>
</organism>
<keyword evidence="2" id="KW-1185">Reference proteome</keyword>
<gene>
    <name evidence="1" type="ORF">FH972_026085</name>
</gene>
<dbReference type="EMBL" id="VIBQ01000076">
    <property type="protein sequence ID" value="KAB8627252.1"/>
    <property type="molecule type" value="Genomic_DNA"/>
</dbReference>